<dbReference type="RefSeq" id="WP_103660747.1">
    <property type="nucleotide sequence ID" value="NZ_ML136885.1"/>
</dbReference>
<feature type="domain" description="Glycosyl transferase family 1" evidence="1">
    <location>
        <begin position="186"/>
        <end position="332"/>
    </location>
</feature>
<dbReference type="PANTHER" id="PTHR12526:SF638">
    <property type="entry name" value="SPORE COAT PROTEIN SA"/>
    <property type="match status" value="1"/>
</dbReference>
<reference evidence="3 4" key="1">
    <citation type="submission" date="2018-12" db="EMBL/GenBank/DDBJ databases">
        <authorList>
            <person name="Meng J."/>
        </authorList>
    </citation>
    <scope>NUCLEOTIDE SEQUENCE [LARGE SCALE GENOMIC DNA]</scope>
    <source>
        <strain evidence="3 4">HT111-2</strain>
    </source>
</reference>
<sequence>MKVLHINAGLENGGGLSHIINLLTEAKLSGQDFELLTLAEGPVDKAAREAGITTYCLGAQSRYDLASLKKLTAFINEHHYDLVHTHGARANLFLSLIHHKLQAKWCITVHSDPYLDFAGRGFLGKIFTKLNLRALKKADCVFAVTQRFAKLITDQVGVKPERVHVIYNGIFFHDDSEIPAKYEHMYFNIVNVARTEKIKGQELLLKALKKIDDSHIRLYIAGDGSQLEPLKALARQFDLSPQVTFHGFMTQKQLKNLYRRMNLAVLTSYSESFPLVLLEASDNQIPILSTDVGDIHMMIPDDQHGFIAKTGDVDSIASQLKKAIAMPTAELEAMGVREKKYVASHFSIKNQLTEILKVYRNLLK</sequence>
<dbReference type="Gene3D" id="3.40.50.2000">
    <property type="entry name" value="Glycogen Phosphorylase B"/>
    <property type="match status" value="2"/>
</dbReference>
<dbReference type="InterPro" id="IPR028098">
    <property type="entry name" value="Glyco_trans_4-like_N"/>
</dbReference>
<keyword evidence="3" id="KW-0808">Transferase</keyword>
<dbReference type="Pfam" id="PF13439">
    <property type="entry name" value="Glyco_transf_4"/>
    <property type="match status" value="1"/>
</dbReference>
<evidence type="ECO:0000313" key="3">
    <source>
        <dbReference type="EMBL" id="RVU70528.1"/>
    </source>
</evidence>
<dbReference type="GO" id="GO:0016757">
    <property type="term" value="F:glycosyltransferase activity"/>
    <property type="evidence" value="ECO:0007669"/>
    <property type="project" value="InterPro"/>
</dbReference>
<comment type="caution">
    <text evidence="3">The sequence shown here is derived from an EMBL/GenBank/DDBJ whole genome shotgun (WGS) entry which is preliminary data.</text>
</comment>
<dbReference type="InterPro" id="IPR001296">
    <property type="entry name" value="Glyco_trans_1"/>
</dbReference>
<protein>
    <submittedName>
        <fullName evidence="3">Glycosyltransferase family 1 protein</fullName>
    </submittedName>
</protein>
<dbReference type="EMBL" id="RXIA01000017">
    <property type="protein sequence ID" value="RVU70528.1"/>
    <property type="molecule type" value="Genomic_DNA"/>
</dbReference>
<keyword evidence="4" id="KW-1185">Reference proteome</keyword>
<evidence type="ECO:0000313" key="4">
    <source>
        <dbReference type="Proteomes" id="UP000288291"/>
    </source>
</evidence>
<evidence type="ECO:0000259" key="1">
    <source>
        <dbReference type="Pfam" id="PF00534"/>
    </source>
</evidence>
<dbReference type="Proteomes" id="UP000288291">
    <property type="component" value="Unassembled WGS sequence"/>
</dbReference>
<accession>A0A437SUB3</accession>
<dbReference type="SUPFAM" id="SSF53756">
    <property type="entry name" value="UDP-Glycosyltransferase/glycogen phosphorylase"/>
    <property type="match status" value="1"/>
</dbReference>
<feature type="domain" description="Glycosyltransferase subfamily 4-like N-terminal" evidence="2">
    <location>
        <begin position="13"/>
        <end position="170"/>
    </location>
</feature>
<gene>
    <name evidence="3" type="ORF">EJK17_06995</name>
</gene>
<dbReference type="AlphaFoldDB" id="A0A437SUB3"/>
<dbReference type="Pfam" id="PF00534">
    <property type="entry name" value="Glycos_transf_1"/>
    <property type="match status" value="1"/>
</dbReference>
<dbReference type="PANTHER" id="PTHR12526">
    <property type="entry name" value="GLYCOSYLTRANSFERASE"/>
    <property type="match status" value="1"/>
</dbReference>
<organism evidence="3 4">
    <name type="scientific">Lactobacillus xujianguonis</name>
    <dbReference type="NCBI Taxonomy" id="2495899"/>
    <lineage>
        <taxon>Bacteria</taxon>
        <taxon>Bacillati</taxon>
        <taxon>Bacillota</taxon>
        <taxon>Bacilli</taxon>
        <taxon>Lactobacillales</taxon>
        <taxon>Lactobacillaceae</taxon>
        <taxon>Lactobacillus</taxon>
    </lineage>
</organism>
<proteinExistence type="predicted"/>
<evidence type="ECO:0000259" key="2">
    <source>
        <dbReference type="Pfam" id="PF13439"/>
    </source>
</evidence>
<name>A0A437SUB3_9LACO</name>